<gene>
    <name evidence="2" type="ORF">CDAR_102091</name>
</gene>
<feature type="region of interest" description="Disordered" evidence="1">
    <location>
        <begin position="1"/>
        <end position="31"/>
    </location>
</feature>
<evidence type="ECO:0000313" key="2">
    <source>
        <dbReference type="EMBL" id="GIX70068.1"/>
    </source>
</evidence>
<accession>A0AAV4MDT2</accession>
<sequence>MALLFRVPHLAEESRNDRGSPDFTGNRGLDTSKPGAWELSLKNTAPLKIPAVIYFRIGDEGMQENFAYHHRLLFQSHTSECPSLLDSVGDGDGCTLLFIALNFDS</sequence>
<feature type="compositionally biased region" description="Basic and acidic residues" evidence="1">
    <location>
        <begin position="9"/>
        <end position="20"/>
    </location>
</feature>
<dbReference type="AlphaFoldDB" id="A0AAV4MDT2"/>
<evidence type="ECO:0000256" key="1">
    <source>
        <dbReference type="SAM" id="MobiDB-lite"/>
    </source>
</evidence>
<reference evidence="2 3" key="1">
    <citation type="submission" date="2021-06" db="EMBL/GenBank/DDBJ databases">
        <title>Caerostris darwini draft genome.</title>
        <authorList>
            <person name="Kono N."/>
            <person name="Arakawa K."/>
        </authorList>
    </citation>
    <scope>NUCLEOTIDE SEQUENCE [LARGE SCALE GENOMIC DNA]</scope>
</reference>
<dbReference type="Proteomes" id="UP001054837">
    <property type="component" value="Unassembled WGS sequence"/>
</dbReference>
<organism evidence="2 3">
    <name type="scientific">Caerostris darwini</name>
    <dbReference type="NCBI Taxonomy" id="1538125"/>
    <lineage>
        <taxon>Eukaryota</taxon>
        <taxon>Metazoa</taxon>
        <taxon>Ecdysozoa</taxon>
        <taxon>Arthropoda</taxon>
        <taxon>Chelicerata</taxon>
        <taxon>Arachnida</taxon>
        <taxon>Araneae</taxon>
        <taxon>Araneomorphae</taxon>
        <taxon>Entelegynae</taxon>
        <taxon>Araneoidea</taxon>
        <taxon>Araneidae</taxon>
        <taxon>Caerostris</taxon>
    </lineage>
</organism>
<protein>
    <submittedName>
        <fullName evidence="2">Uncharacterized protein</fullName>
    </submittedName>
</protein>
<evidence type="ECO:0000313" key="3">
    <source>
        <dbReference type="Proteomes" id="UP001054837"/>
    </source>
</evidence>
<comment type="caution">
    <text evidence="2">The sequence shown here is derived from an EMBL/GenBank/DDBJ whole genome shotgun (WGS) entry which is preliminary data.</text>
</comment>
<name>A0AAV4MDT2_9ARAC</name>
<dbReference type="EMBL" id="BPLQ01000330">
    <property type="protein sequence ID" value="GIX70068.1"/>
    <property type="molecule type" value="Genomic_DNA"/>
</dbReference>
<keyword evidence="3" id="KW-1185">Reference proteome</keyword>
<proteinExistence type="predicted"/>